<dbReference type="STRING" id="537013.CLOSTMETH_02204"/>
<sequence>MHTILGIRKRGKVVTAAAALFVLLLVGSSLVLVPAGCSGVVTSCGAVDGRVLSEGLHWKLPMVQNVVNMDNHILRLELPFTSACADYQMVCGTVSMSYRIRPERSAFVYQTFGKSVENTLVLPSVPAGIKATTARYSAEELLSRLESISEKIKQEIHQELQPYGLSVEALYITELRLVDGPSSHQNTASQAAQQACAEADYYRYKRQEEQNSKLQSEPSDAPTGQTDEDIQQY</sequence>
<name>C0EEC4_9FIRM</name>
<dbReference type="Pfam" id="PF01145">
    <property type="entry name" value="Band_7"/>
    <property type="match status" value="1"/>
</dbReference>
<dbReference type="InterPro" id="IPR036013">
    <property type="entry name" value="Band_7/SPFH_dom_sf"/>
</dbReference>
<reference evidence="3 4" key="1">
    <citation type="submission" date="2009-01" db="EMBL/GenBank/DDBJ databases">
        <authorList>
            <person name="Fulton L."/>
            <person name="Clifton S."/>
            <person name="Fulton B."/>
            <person name="Xu J."/>
            <person name="Minx P."/>
            <person name="Pepin K.H."/>
            <person name="Johnson M."/>
            <person name="Bhonagiri V."/>
            <person name="Nash W.E."/>
            <person name="Mardis E.R."/>
            <person name="Wilson R.K."/>
        </authorList>
    </citation>
    <scope>NUCLEOTIDE SEQUENCE [LARGE SCALE GENOMIC DNA]</scope>
    <source>
        <strain evidence="3 4">DSM 5476</strain>
    </source>
</reference>
<dbReference type="CDD" id="cd03401">
    <property type="entry name" value="SPFH_prohibitin"/>
    <property type="match status" value="1"/>
</dbReference>
<dbReference type="Gene3D" id="3.30.479.30">
    <property type="entry name" value="Band 7 domain"/>
    <property type="match status" value="1"/>
</dbReference>
<evidence type="ECO:0000259" key="2">
    <source>
        <dbReference type="SMART" id="SM00244"/>
    </source>
</evidence>
<evidence type="ECO:0000313" key="4">
    <source>
        <dbReference type="Proteomes" id="UP000003340"/>
    </source>
</evidence>
<gene>
    <name evidence="3" type="ORF">CLOSTMETH_02204</name>
</gene>
<proteinExistence type="predicted"/>
<evidence type="ECO:0000256" key="1">
    <source>
        <dbReference type="SAM" id="MobiDB-lite"/>
    </source>
</evidence>
<evidence type="ECO:0000313" key="3">
    <source>
        <dbReference type="EMBL" id="EEG30172.1"/>
    </source>
</evidence>
<dbReference type="EMBL" id="ACEC01000068">
    <property type="protein sequence ID" value="EEG30172.1"/>
    <property type="molecule type" value="Genomic_DNA"/>
</dbReference>
<dbReference type="Proteomes" id="UP000003340">
    <property type="component" value="Unassembled WGS sequence"/>
</dbReference>
<reference evidence="3 4" key="2">
    <citation type="submission" date="2009-02" db="EMBL/GenBank/DDBJ databases">
        <title>Draft genome sequence of Clostridium methylpentosum (DSM 5476).</title>
        <authorList>
            <person name="Sudarsanam P."/>
            <person name="Ley R."/>
            <person name="Guruge J."/>
            <person name="Turnbaugh P.J."/>
            <person name="Mahowald M."/>
            <person name="Liep D."/>
            <person name="Gordon J."/>
        </authorList>
    </citation>
    <scope>NUCLEOTIDE SEQUENCE [LARGE SCALE GENOMIC DNA]</scope>
    <source>
        <strain evidence="3 4">DSM 5476</strain>
    </source>
</reference>
<protein>
    <submittedName>
        <fullName evidence="3">SPFH/Band 7/PHB domain protein</fullName>
    </submittedName>
</protein>
<dbReference type="PANTHER" id="PTHR23222">
    <property type="entry name" value="PROHIBITIN"/>
    <property type="match status" value="1"/>
</dbReference>
<accession>C0EEC4</accession>
<dbReference type="InterPro" id="IPR000163">
    <property type="entry name" value="Prohibitin"/>
</dbReference>
<dbReference type="SMART" id="SM00244">
    <property type="entry name" value="PHB"/>
    <property type="match status" value="1"/>
</dbReference>
<comment type="caution">
    <text evidence="3">The sequence shown here is derived from an EMBL/GenBank/DDBJ whole genome shotgun (WGS) entry which is preliminary data.</text>
</comment>
<dbReference type="AlphaFoldDB" id="C0EEC4"/>
<dbReference type="eggNOG" id="COG0330">
    <property type="taxonomic scope" value="Bacteria"/>
</dbReference>
<feature type="region of interest" description="Disordered" evidence="1">
    <location>
        <begin position="207"/>
        <end position="233"/>
    </location>
</feature>
<keyword evidence="4" id="KW-1185">Reference proteome</keyword>
<dbReference type="PANTHER" id="PTHR23222:SF0">
    <property type="entry name" value="PROHIBITIN 1"/>
    <property type="match status" value="1"/>
</dbReference>
<dbReference type="HOGENOM" id="CLU_1188294_0_0_9"/>
<dbReference type="InterPro" id="IPR001107">
    <property type="entry name" value="Band_7"/>
</dbReference>
<organism evidence="3 4">
    <name type="scientific">[Clostridium] methylpentosum DSM 5476</name>
    <dbReference type="NCBI Taxonomy" id="537013"/>
    <lineage>
        <taxon>Bacteria</taxon>
        <taxon>Bacillati</taxon>
        <taxon>Bacillota</taxon>
        <taxon>Clostridia</taxon>
        <taxon>Eubacteriales</taxon>
        <taxon>Oscillospiraceae</taxon>
        <taxon>Oscillospiraceae incertae sedis</taxon>
    </lineage>
</organism>
<dbReference type="SUPFAM" id="SSF117892">
    <property type="entry name" value="Band 7/SPFH domain"/>
    <property type="match status" value="1"/>
</dbReference>
<feature type="compositionally biased region" description="Polar residues" evidence="1">
    <location>
        <begin position="212"/>
        <end position="225"/>
    </location>
</feature>
<feature type="domain" description="Band 7" evidence="2">
    <location>
        <begin position="28"/>
        <end position="194"/>
    </location>
</feature>
<dbReference type="GO" id="GO:0016020">
    <property type="term" value="C:membrane"/>
    <property type="evidence" value="ECO:0007669"/>
    <property type="project" value="InterPro"/>
</dbReference>